<accession>A0A291B7N0</accession>
<keyword evidence="10 15" id="KW-1133">Transmembrane helix</keyword>
<evidence type="ECO:0000256" key="4">
    <source>
        <dbReference type="ARBA" id="ARBA00022448"/>
    </source>
</evidence>
<comment type="subcellular location">
    <subcellularLocation>
        <location evidence="2">Cell inner membrane</location>
        <topology evidence="2">Multi-pass membrane protein</topology>
    </subcellularLocation>
    <subcellularLocation>
        <location evidence="14">Cell membrane</location>
        <topology evidence="14">Multi-pass membrane protein</topology>
    </subcellularLocation>
</comment>
<reference evidence="17" key="1">
    <citation type="submission" date="2017-04" db="EMBL/GenBank/DDBJ databases">
        <title>Genome evolution of the luminous symbionts of deep sea anglerfish.</title>
        <authorList>
            <person name="Hendry T.A."/>
        </authorList>
    </citation>
    <scope>NUCLEOTIDE SEQUENCE [LARGE SCALE GENOMIC DNA]</scope>
</reference>
<dbReference type="GO" id="GO:0006829">
    <property type="term" value="P:zinc ion transport"/>
    <property type="evidence" value="ECO:0007669"/>
    <property type="project" value="UniProtKB-KW"/>
</dbReference>
<evidence type="ECO:0000256" key="7">
    <source>
        <dbReference type="ARBA" id="ARBA00022692"/>
    </source>
</evidence>
<dbReference type="EMBL" id="CP020660">
    <property type="protein sequence ID" value="ATF09008.1"/>
    <property type="molecule type" value="Genomic_DNA"/>
</dbReference>
<feature type="transmembrane region" description="Helical" evidence="15">
    <location>
        <begin position="12"/>
        <end position="33"/>
    </location>
</feature>
<keyword evidence="12 15" id="KW-0472">Membrane</keyword>
<feature type="transmembrane region" description="Helical" evidence="15">
    <location>
        <begin position="175"/>
        <end position="206"/>
    </location>
</feature>
<proteinExistence type="inferred from homology"/>
<comment type="similarity">
    <text evidence="3 14">Belongs to the ABC-3 integral membrane protein family.</text>
</comment>
<evidence type="ECO:0000256" key="9">
    <source>
        <dbReference type="ARBA" id="ARBA00022906"/>
    </source>
</evidence>
<evidence type="ECO:0000256" key="2">
    <source>
        <dbReference type="ARBA" id="ARBA00004429"/>
    </source>
</evidence>
<dbReference type="Proteomes" id="UP000218160">
    <property type="component" value="Chromosome 1"/>
</dbReference>
<evidence type="ECO:0000256" key="12">
    <source>
        <dbReference type="ARBA" id="ARBA00023136"/>
    </source>
</evidence>
<dbReference type="InterPro" id="IPR001626">
    <property type="entry name" value="ABC_TroCD"/>
</dbReference>
<dbReference type="GO" id="GO:0055085">
    <property type="term" value="P:transmembrane transport"/>
    <property type="evidence" value="ECO:0007669"/>
    <property type="project" value="InterPro"/>
</dbReference>
<dbReference type="Gene3D" id="1.10.3470.10">
    <property type="entry name" value="ABC transporter involved in vitamin B12 uptake, BtuC"/>
    <property type="match status" value="1"/>
</dbReference>
<evidence type="ECO:0000256" key="3">
    <source>
        <dbReference type="ARBA" id="ARBA00008034"/>
    </source>
</evidence>
<feature type="transmembrane region" description="Helical" evidence="15">
    <location>
        <begin position="132"/>
        <end position="154"/>
    </location>
</feature>
<comment type="function">
    <text evidence="1">Involved in the high-affinity zinc uptake transport system.</text>
</comment>
<evidence type="ECO:0000256" key="11">
    <source>
        <dbReference type="ARBA" id="ARBA00023065"/>
    </source>
</evidence>
<gene>
    <name evidence="16" type="ORF">BTN50_0479</name>
</gene>
<evidence type="ECO:0000313" key="17">
    <source>
        <dbReference type="Proteomes" id="UP000218160"/>
    </source>
</evidence>
<keyword evidence="5" id="KW-1003">Cell membrane</keyword>
<dbReference type="Pfam" id="PF00950">
    <property type="entry name" value="ABC-3"/>
    <property type="match status" value="1"/>
</dbReference>
<sequence length="266" mass="28657">METIRMLEFLMMPILAGLLIATTVGPLGSFVIWRNMAYFGDTLAHASLLGLSLGFIFQVNLNVALIISCLLTAMLLVGLQHRSNVSADTLLSIIAHTSFSLGLVSISLVTDLRVDLIAYLFGDLLSVSTTDVSWVALGCAIVNISLIKLWHPLLAITVNEDLARINGYNVERFRLILMLMVGLIIAIAMKFVGALIITSLMVIPAATARRFASSPEKMALFASIFGIISVIGGIMLSCFKDTPAGPSVVVVAGLLFLISQFRKQAE</sequence>
<organism evidence="16 17">
    <name type="scientific">Candidatus Enterovibrio altilux</name>
    <dbReference type="NCBI Taxonomy" id="1927128"/>
    <lineage>
        <taxon>Bacteria</taxon>
        <taxon>Pseudomonadati</taxon>
        <taxon>Pseudomonadota</taxon>
        <taxon>Gammaproteobacteria</taxon>
        <taxon>Vibrionales</taxon>
        <taxon>Vibrionaceae</taxon>
        <taxon>Enterovibrio</taxon>
    </lineage>
</organism>
<feature type="transmembrane region" description="Helical" evidence="15">
    <location>
        <begin position="244"/>
        <end position="261"/>
    </location>
</feature>
<evidence type="ECO:0000256" key="10">
    <source>
        <dbReference type="ARBA" id="ARBA00022989"/>
    </source>
</evidence>
<dbReference type="PANTHER" id="PTHR30477">
    <property type="entry name" value="ABC-TRANSPORTER METAL-BINDING PROTEIN"/>
    <property type="match status" value="1"/>
</dbReference>
<dbReference type="SUPFAM" id="SSF81345">
    <property type="entry name" value="ABC transporter involved in vitamin B12 uptake, BtuC"/>
    <property type="match status" value="1"/>
</dbReference>
<evidence type="ECO:0000256" key="15">
    <source>
        <dbReference type="SAM" id="Phobius"/>
    </source>
</evidence>
<feature type="transmembrane region" description="Helical" evidence="15">
    <location>
        <begin position="53"/>
        <end position="77"/>
    </location>
</feature>
<dbReference type="KEGG" id="elux:BTN50_0479"/>
<evidence type="ECO:0000256" key="8">
    <source>
        <dbReference type="ARBA" id="ARBA00022833"/>
    </source>
</evidence>
<keyword evidence="6" id="KW-0997">Cell inner membrane</keyword>
<dbReference type="NCBIfam" id="NF007089">
    <property type="entry name" value="PRK09543.1"/>
    <property type="match status" value="1"/>
</dbReference>
<feature type="transmembrane region" description="Helical" evidence="15">
    <location>
        <begin position="89"/>
        <end position="112"/>
    </location>
</feature>
<evidence type="ECO:0000256" key="5">
    <source>
        <dbReference type="ARBA" id="ARBA00022475"/>
    </source>
</evidence>
<feature type="transmembrane region" description="Helical" evidence="15">
    <location>
        <begin position="218"/>
        <end position="237"/>
    </location>
</feature>
<dbReference type="GO" id="GO:0043190">
    <property type="term" value="C:ATP-binding cassette (ABC) transporter complex"/>
    <property type="evidence" value="ECO:0007669"/>
    <property type="project" value="InterPro"/>
</dbReference>
<dbReference type="InterPro" id="IPR037294">
    <property type="entry name" value="ABC_BtuC-like"/>
</dbReference>
<keyword evidence="17" id="KW-1185">Reference proteome</keyword>
<dbReference type="PANTHER" id="PTHR30477:SF23">
    <property type="entry name" value="HIGH-AFFINITY ZINC UPTAKE SYSTEM MEMBRANE PROTEIN ZNUB"/>
    <property type="match status" value="1"/>
</dbReference>
<dbReference type="CDD" id="cd06550">
    <property type="entry name" value="TM_ABC_iron-siderophores_like"/>
    <property type="match status" value="1"/>
</dbReference>
<evidence type="ECO:0000313" key="16">
    <source>
        <dbReference type="EMBL" id="ATF09008.1"/>
    </source>
</evidence>
<evidence type="ECO:0000256" key="1">
    <source>
        <dbReference type="ARBA" id="ARBA00002313"/>
    </source>
</evidence>
<keyword evidence="7 14" id="KW-0812">Transmembrane</keyword>
<keyword evidence="8" id="KW-0862">Zinc</keyword>
<evidence type="ECO:0000256" key="14">
    <source>
        <dbReference type="RuleBase" id="RU003943"/>
    </source>
</evidence>
<dbReference type="GO" id="GO:0010043">
    <property type="term" value="P:response to zinc ion"/>
    <property type="evidence" value="ECO:0007669"/>
    <property type="project" value="TreeGrafter"/>
</dbReference>
<dbReference type="FunFam" id="1.10.3470.10:FF:000002">
    <property type="entry name" value="Zinc ABC transporter permease subunit ZnuB"/>
    <property type="match status" value="1"/>
</dbReference>
<keyword evidence="9" id="KW-0864">Zinc transport</keyword>
<dbReference type="AlphaFoldDB" id="A0A291B7N0"/>
<keyword evidence="11" id="KW-0406">Ion transport</keyword>
<evidence type="ECO:0000256" key="6">
    <source>
        <dbReference type="ARBA" id="ARBA00022519"/>
    </source>
</evidence>
<keyword evidence="4 14" id="KW-0813">Transport</keyword>
<name>A0A291B7N0_9GAMM</name>
<evidence type="ECO:0000256" key="13">
    <source>
        <dbReference type="ARBA" id="ARBA00040080"/>
    </source>
</evidence>
<protein>
    <recommendedName>
        <fullName evidence="13">High-affinity zinc uptake system membrane protein ZnuB</fullName>
    </recommendedName>
</protein>